<dbReference type="Proteomes" id="UP000542813">
    <property type="component" value="Unassembled WGS sequence"/>
</dbReference>
<name>A0A7W9LJN0_9ACTN</name>
<dbReference type="RefSeq" id="WP_184819609.1">
    <property type="nucleotide sequence ID" value="NZ_JACHMM010000001.1"/>
</dbReference>
<proteinExistence type="predicted"/>
<evidence type="ECO:0000313" key="1">
    <source>
        <dbReference type="EMBL" id="MBB5786251.1"/>
    </source>
</evidence>
<accession>A0A7W9LJN0</accession>
<organism evidence="1 2">
    <name type="scientific">Jiangella mangrovi</name>
    <dbReference type="NCBI Taxonomy" id="1524084"/>
    <lineage>
        <taxon>Bacteria</taxon>
        <taxon>Bacillati</taxon>
        <taxon>Actinomycetota</taxon>
        <taxon>Actinomycetes</taxon>
        <taxon>Jiangellales</taxon>
        <taxon>Jiangellaceae</taxon>
        <taxon>Jiangella</taxon>
    </lineage>
</organism>
<dbReference type="NCBIfam" id="NF033521">
    <property type="entry name" value="lasso_leader_L3"/>
    <property type="match status" value="1"/>
</dbReference>
<reference evidence="1 2" key="1">
    <citation type="submission" date="2020-08" db="EMBL/GenBank/DDBJ databases">
        <title>Sequencing the genomes of 1000 actinobacteria strains.</title>
        <authorList>
            <person name="Klenk H.-P."/>
        </authorList>
    </citation>
    <scope>NUCLEOTIDE SEQUENCE [LARGE SCALE GENOMIC DNA]</scope>
    <source>
        <strain evidence="1 2">DSM 102122</strain>
    </source>
</reference>
<evidence type="ECO:0000313" key="2">
    <source>
        <dbReference type="Proteomes" id="UP000542813"/>
    </source>
</evidence>
<protein>
    <recommendedName>
        <fullName evidence="3">Lasso RiPP family leader peptide-containing protein</fullName>
    </recommendedName>
</protein>
<evidence type="ECO:0008006" key="3">
    <source>
        <dbReference type="Google" id="ProtNLM"/>
    </source>
</evidence>
<dbReference type="AlphaFoldDB" id="A0A7W9LJN0"/>
<keyword evidence="2" id="KW-1185">Reference proteome</keyword>
<comment type="caution">
    <text evidence="1">The sequence shown here is derived from an EMBL/GenBank/DDBJ whole genome shotgun (WGS) entry which is preliminary data.</text>
</comment>
<sequence>MAYEAPTLEEIGSVRDLTLADSGRGRSDQVQWFRYNNDPGGVLS</sequence>
<dbReference type="EMBL" id="JACHMM010000001">
    <property type="protein sequence ID" value="MBB5786251.1"/>
    <property type="molecule type" value="Genomic_DNA"/>
</dbReference>
<gene>
    <name evidence="1" type="ORF">HD601_000826</name>
</gene>